<reference evidence="7" key="1">
    <citation type="submission" date="2018-11" db="EMBL/GenBank/DDBJ databases">
        <authorList>
            <consortium name="Pathogen Informatics"/>
        </authorList>
    </citation>
    <scope>NUCLEOTIDE SEQUENCE [LARGE SCALE GENOMIC DNA]</scope>
</reference>
<dbReference type="SMART" id="SM00249">
    <property type="entry name" value="PHD"/>
    <property type="match status" value="1"/>
</dbReference>
<dbReference type="InterPro" id="IPR001025">
    <property type="entry name" value="BAH_dom"/>
</dbReference>
<evidence type="ECO:0000256" key="3">
    <source>
        <dbReference type="ARBA" id="ARBA00022771"/>
    </source>
</evidence>
<evidence type="ECO:0000256" key="2">
    <source>
        <dbReference type="ARBA" id="ARBA00022723"/>
    </source>
</evidence>
<feature type="domain" description="BAH" evidence="6">
    <location>
        <begin position="289"/>
        <end position="418"/>
    </location>
</feature>
<evidence type="ECO:0000313" key="7">
    <source>
        <dbReference type="EMBL" id="VDM25098.1"/>
    </source>
</evidence>
<comment type="subcellular location">
    <subcellularLocation>
        <location evidence="1">Nucleus</location>
    </subcellularLocation>
</comment>
<dbReference type="Gene3D" id="2.30.30.490">
    <property type="match status" value="1"/>
</dbReference>
<gene>
    <name evidence="7" type="ORF">TCNE_LOCUS909</name>
</gene>
<sequence length="453" mass="53244">MHNFVDDMLSALDDREMFSRKQFKQMRKGVDEILCQPTASTSFASVLQSIETRLMELFDAYKKRQTDKRKVQSLRSRLDEIRDDHRERLRKSGALPEHFDEQIKHKPKGTSHRIITATTDLSYLDSEVRFLNRKLFRRCFRLRKVAVGSYDVDCLTHVGAADTDSDCVRCICGISDDDGSMVQCDSCHFWLHEECVTVKHGSHEFECEICRMKATRTPAVDIVLRCQPQIKFKKCAYYRTLVNVHNIQVRINETVYLQKLANDDHKAELRRLNETSKSSEASGSQHLVLQPKVKPRALRFQPKTFARKDLRCFRVERLFASPEGHNFVFGFYYARPHEVYCEPGRMFHEKEVFATPMFDTLPLDAVVGRCLVLEPRIYILGRPRMPRYDEAESYPKLQDVYFCEYQTGKNSRYFEKIPSRNHYYINTEPHNFVRFPIQLSLSRTFTVCFLPYF</sequence>
<dbReference type="GO" id="GO:0006355">
    <property type="term" value="P:regulation of DNA-templated transcription"/>
    <property type="evidence" value="ECO:0007669"/>
    <property type="project" value="TreeGrafter"/>
</dbReference>
<dbReference type="GO" id="GO:0042800">
    <property type="term" value="F:histone H3K4 methyltransferase activity"/>
    <property type="evidence" value="ECO:0007669"/>
    <property type="project" value="TreeGrafter"/>
</dbReference>
<dbReference type="PANTHER" id="PTHR46147:SF3">
    <property type="entry name" value="HISTONE-LYSINE N-METHYLTRANSFERASE ASH1"/>
    <property type="match status" value="1"/>
</dbReference>
<dbReference type="InterPro" id="IPR019786">
    <property type="entry name" value="Zinc_finger_PHD-type_CS"/>
</dbReference>
<accession>A0A3P7GR43</accession>
<dbReference type="PROSITE" id="PS51038">
    <property type="entry name" value="BAH"/>
    <property type="match status" value="1"/>
</dbReference>
<dbReference type="SMART" id="SM00439">
    <property type="entry name" value="BAH"/>
    <property type="match status" value="1"/>
</dbReference>
<dbReference type="AlphaFoldDB" id="A0A3P7GR43"/>
<dbReference type="Pfam" id="PF00628">
    <property type="entry name" value="PHD"/>
    <property type="match status" value="1"/>
</dbReference>
<evidence type="ECO:0000256" key="5">
    <source>
        <dbReference type="ARBA" id="ARBA00023242"/>
    </source>
</evidence>
<dbReference type="GO" id="GO:0003682">
    <property type="term" value="F:chromatin binding"/>
    <property type="evidence" value="ECO:0007669"/>
    <property type="project" value="InterPro"/>
</dbReference>
<dbReference type="PROSITE" id="PS01359">
    <property type="entry name" value="ZF_PHD_1"/>
    <property type="match status" value="1"/>
</dbReference>
<dbReference type="GO" id="GO:0008270">
    <property type="term" value="F:zinc ion binding"/>
    <property type="evidence" value="ECO:0007669"/>
    <property type="project" value="UniProtKB-KW"/>
</dbReference>
<dbReference type="InterPro" id="IPR001965">
    <property type="entry name" value="Znf_PHD"/>
</dbReference>
<dbReference type="InterPro" id="IPR043151">
    <property type="entry name" value="BAH_sf"/>
</dbReference>
<dbReference type="InterPro" id="IPR011011">
    <property type="entry name" value="Znf_FYVE_PHD"/>
</dbReference>
<dbReference type="Gene3D" id="3.30.40.10">
    <property type="entry name" value="Zinc/RING finger domain, C3HC4 (zinc finger)"/>
    <property type="match status" value="1"/>
</dbReference>
<proteinExistence type="predicted"/>
<name>A0A3P7GR43_TOXCA</name>
<keyword evidence="5" id="KW-0539">Nucleus</keyword>
<evidence type="ECO:0000256" key="1">
    <source>
        <dbReference type="ARBA" id="ARBA00004123"/>
    </source>
</evidence>
<dbReference type="InterPro" id="IPR019787">
    <property type="entry name" value="Znf_PHD-finger"/>
</dbReference>
<dbReference type="EMBL" id="UYWY01000543">
    <property type="protein sequence ID" value="VDM25098.1"/>
    <property type="molecule type" value="Genomic_DNA"/>
</dbReference>
<protein>
    <recommendedName>
        <fullName evidence="6">BAH domain-containing protein</fullName>
    </recommendedName>
</protein>
<organism evidence="7">
    <name type="scientific">Toxocara canis</name>
    <name type="common">Canine roundworm</name>
    <dbReference type="NCBI Taxonomy" id="6265"/>
    <lineage>
        <taxon>Eukaryota</taxon>
        <taxon>Metazoa</taxon>
        <taxon>Ecdysozoa</taxon>
        <taxon>Nematoda</taxon>
        <taxon>Chromadorea</taxon>
        <taxon>Rhabditida</taxon>
        <taxon>Spirurina</taxon>
        <taxon>Ascaridomorpha</taxon>
        <taxon>Ascaridoidea</taxon>
        <taxon>Toxocaridae</taxon>
        <taxon>Toxocara</taxon>
    </lineage>
</organism>
<evidence type="ECO:0000259" key="6">
    <source>
        <dbReference type="PROSITE" id="PS51038"/>
    </source>
</evidence>
<keyword evidence="3" id="KW-0863">Zinc-finger</keyword>
<dbReference type="GO" id="GO:0005654">
    <property type="term" value="C:nucleoplasm"/>
    <property type="evidence" value="ECO:0007669"/>
    <property type="project" value="TreeGrafter"/>
</dbReference>
<evidence type="ECO:0000256" key="4">
    <source>
        <dbReference type="ARBA" id="ARBA00022833"/>
    </source>
</evidence>
<dbReference type="PANTHER" id="PTHR46147">
    <property type="entry name" value="HISTONE-LYSINE N-METHYLTRANSFERASE ASH1"/>
    <property type="match status" value="1"/>
</dbReference>
<keyword evidence="2" id="KW-0479">Metal-binding</keyword>
<dbReference type="Pfam" id="PF01426">
    <property type="entry name" value="BAH"/>
    <property type="match status" value="1"/>
</dbReference>
<keyword evidence="4" id="KW-0862">Zinc</keyword>
<dbReference type="SUPFAM" id="SSF57903">
    <property type="entry name" value="FYVE/PHD zinc finger"/>
    <property type="match status" value="1"/>
</dbReference>
<dbReference type="InterPro" id="IPR013083">
    <property type="entry name" value="Znf_RING/FYVE/PHD"/>
</dbReference>